<protein>
    <submittedName>
        <fullName evidence="9">Urea transporter</fullName>
    </submittedName>
</protein>
<evidence type="ECO:0000256" key="1">
    <source>
        <dbReference type="ARBA" id="ARBA00004651"/>
    </source>
</evidence>
<feature type="transmembrane region" description="Helical" evidence="8">
    <location>
        <begin position="247"/>
        <end position="265"/>
    </location>
</feature>
<feature type="transmembrane region" description="Helical" evidence="8">
    <location>
        <begin position="222"/>
        <end position="241"/>
    </location>
</feature>
<evidence type="ECO:0000256" key="2">
    <source>
        <dbReference type="ARBA" id="ARBA00005914"/>
    </source>
</evidence>
<dbReference type="AlphaFoldDB" id="A0A2U2ADD9"/>
<accession>A0A2U2ADD9</accession>
<name>A0A2U2ADD9_9GAMM</name>
<evidence type="ECO:0000313" key="10">
    <source>
        <dbReference type="Proteomes" id="UP000245020"/>
    </source>
</evidence>
<feature type="transmembrane region" description="Helical" evidence="8">
    <location>
        <begin position="194"/>
        <end position="215"/>
    </location>
</feature>
<feature type="site" description="Important for channel permeability" evidence="7">
    <location>
        <position position="308"/>
    </location>
</feature>
<sequence length="331" mass="35832">MANSSFVTNSAWKQLANQNPLVEFVDVVLRGYSQVMFQNNALTGLLFFIAIGLGSYFEGMPQVAIGCLLGTIVATITAYVSKLDKESWRVGLFGYNGCLLGVALPAFLDNTIYVWMSIILGSIVSVISTIALMDFLKKWKVAALTAPFVLVSWTILLASYNFLGIEGVSLPAPEFPHHYEILKHIPHSDIIADVFRGISEVFLFSSVTVGLIFTLGLAVSSIWAAIFAVVGSLLAYSVAIFLKADAVSVQTGLYSFSAVLTAIALGSTFNKPNSFRVAVYAIVGVIFTVFVQGALDIALDPLGIPTLTMPFVLASWLFLVPNNDIMPKHRQ</sequence>
<feature type="transmembrane region" description="Helical" evidence="8">
    <location>
        <begin position="92"/>
        <end position="108"/>
    </location>
</feature>
<dbReference type="OrthoDB" id="279428at2"/>
<feature type="transmembrane region" description="Helical" evidence="8">
    <location>
        <begin position="143"/>
        <end position="163"/>
    </location>
</feature>
<dbReference type="GO" id="GO:0015204">
    <property type="term" value="F:urea transmembrane transporter activity"/>
    <property type="evidence" value="ECO:0007669"/>
    <property type="project" value="InterPro"/>
</dbReference>
<keyword evidence="4 8" id="KW-0812">Transmembrane</keyword>
<dbReference type="PIRSF" id="PIRSF016502">
    <property type="entry name" value="Urea_transporter"/>
    <property type="match status" value="1"/>
</dbReference>
<keyword evidence="5 8" id="KW-1133">Transmembrane helix</keyword>
<comment type="caution">
    <text evidence="9">The sequence shown here is derived from an EMBL/GenBank/DDBJ whole genome shotgun (WGS) entry which is preliminary data.</text>
</comment>
<dbReference type="InterPro" id="IPR004937">
    <property type="entry name" value="Urea_transporter"/>
</dbReference>
<gene>
    <name evidence="9" type="primary">yut</name>
    <name evidence="9" type="ORF">DC083_06015</name>
</gene>
<dbReference type="PANTHER" id="PTHR10464:SF4">
    <property type="entry name" value="UREA TRANSPORTER"/>
    <property type="match status" value="1"/>
</dbReference>
<feature type="transmembrane region" description="Helical" evidence="8">
    <location>
        <begin position="277"/>
        <end position="295"/>
    </location>
</feature>
<feature type="transmembrane region" description="Helical" evidence="8">
    <location>
        <begin position="114"/>
        <end position="136"/>
    </location>
</feature>
<dbReference type="GO" id="GO:0005886">
    <property type="term" value="C:plasma membrane"/>
    <property type="evidence" value="ECO:0007669"/>
    <property type="project" value="UniProtKB-SubCell"/>
</dbReference>
<keyword evidence="6 8" id="KW-0472">Membrane</keyword>
<dbReference type="NCBIfam" id="TIGR03441">
    <property type="entry name" value="urea_trans_yut"/>
    <property type="match status" value="1"/>
</dbReference>
<feature type="transmembrane region" description="Helical" evidence="8">
    <location>
        <begin position="301"/>
        <end position="320"/>
    </location>
</feature>
<dbReference type="InterPro" id="IPR029020">
    <property type="entry name" value="Ammonium/urea_transptr"/>
</dbReference>
<dbReference type="EMBL" id="QEWQ01000004">
    <property type="protein sequence ID" value="PWD80674.1"/>
    <property type="molecule type" value="Genomic_DNA"/>
</dbReference>
<comment type="similarity">
    <text evidence="2">Belongs to the urea transporter family.</text>
</comment>
<keyword evidence="10" id="KW-1185">Reference proteome</keyword>
<evidence type="ECO:0000256" key="5">
    <source>
        <dbReference type="ARBA" id="ARBA00022989"/>
    </source>
</evidence>
<proteinExistence type="inferred from homology"/>
<organism evidence="9 10">
    <name type="scientific">Ignatzschineria ureiclastica</name>
    <dbReference type="NCBI Taxonomy" id="472582"/>
    <lineage>
        <taxon>Bacteria</taxon>
        <taxon>Pseudomonadati</taxon>
        <taxon>Pseudomonadota</taxon>
        <taxon>Gammaproteobacteria</taxon>
        <taxon>Cardiobacteriales</taxon>
        <taxon>Ignatzschineriaceae</taxon>
        <taxon>Ignatzschineria</taxon>
    </lineage>
</organism>
<evidence type="ECO:0000256" key="6">
    <source>
        <dbReference type="ARBA" id="ARBA00023136"/>
    </source>
</evidence>
<dbReference type="InterPro" id="IPR017807">
    <property type="entry name" value="Urea_transporter_bac"/>
</dbReference>
<dbReference type="Proteomes" id="UP000245020">
    <property type="component" value="Unassembled WGS sequence"/>
</dbReference>
<dbReference type="Pfam" id="PF03253">
    <property type="entry name" value="UT"/>
    <property type="match status" value="1"/>
</dbReference>
<feature type="transmembrane region" description="Helical" evidence="8">
    <location>
        <begin position="40"/>
        <end position="57"/>
    </location>
</feature>
<dbReference type="PANTHER" id="PTHR10464">
    <property type="entry name" value="UREA TRANSPORTER"/>
    <property type="match status" value="1"/>
</dbReference>
<dbReference type="RefSeq" id="WP_109189336.1">
    <property type="nucleotide sequence ID" value="NZ_BMYA01000002.1"/>
</dbReference>
<keyword evidence="3" id="KW-1003">Cell membrane</keyword>
<evidence type="ECO:0000313" key="9">
    <source>
        <dbReference type="EMBL" id="PWD80674.1"/>
    </source>
</evidence>
<dbReference type="Gene3D" id="1.10.3430.10">
    <property type="entry name" value="Ammonium transporter AmtB like domains"/>
    <property type="match status" value="1"/>
</dbReference>
<evidence type="ECO:0000256" key="7">
    <source>
        <dbReference type="PIRSR" id="PIRSR016502-1"/>
    </source>
</evidence>
<comment type="subcellular location">
    <subcellularLocation>
        <location evidence="1">Cell membrane</location>
        <topology evidence="1">Multi-pass membrane protein</topology>
    </subcellularLocation>
</comment>
<evidence type="ECO:0000256" key="4">
    <source>
        <dbReference type="ARBA" id="ARBA00022692"/>
    </source>
</evidence>
<evidence type="ECO:0000256" key="8">
    <source>
        <dbReference type="SAM" id="Phobius"/>
    </source>
</evidence>
<evidence type="ECO:0000256" key="3">
    <source>
        <dbReference type="ARBA" id="ARBA00022475"/>
    </source>
</evidence>
<reference evidence="10" key="1">
    <citation type="submission" date="2018-05" db="EMBL/GenBank/DDBJ databases">
        <title>Ignatzschineria dubaiensis sp. nov., isolated from necrotic foot tissues of dromedaries (Camelus dromedarius) and associated maggots in Dubai, United Arab Emirates.</title>
        <authorList>
            <person name="Tsang C.C."/>
            <person name="Tang J.Y.M."/>
            <person name="Fong J.Y.H."/>
            <person name="Kinne J."/>
            <person name="Lee H.H."/>
            <person name="Joseph M."/>
            <person name="Jose S."/>
            <person name="Schuster R.K."/>
            <person name="Tang Y."/>
            <person name="Sivakumar S."/>
            <person name="Chen J.H.K."/>
            <person name="Teng J.L.L."/>
            <person name="Lau S.K.P."/>
            <person name="Wernery U."/>
            <person name="Woo P.C.Y."/>
        </authorList>
    </citation>
    <scope>NUCLEOTIDE SEQUENCE [LARGE SCALE GENOMIC DNA]</scope>
    <source>
        <strain evidence="10">KCTC 22644</strain>
    </source>
</reference>
<feature type="transmembrane region" description="Helical" evidence="8">
    <location>
        <begin position="63"/>
        <end position="80"/>
    </location>
</feature>